<keyword evidence="10 15" id="KW-0460">Magnesium</keyword>
<dbReference type="InterPro" id="IPR005256">
    <property type="entry name" value="Anth_synth_I_PabB"/>
</dbReference>
<feature type="domain" description="Anthranilate synthase component I N-terminal" evidence="17">
    <location>
        <begin position="30"/>
        <end position="180"/>
    </location>
</feature>
<keyword evidence="9 15" id="KW-0822">Tryptophan biosynthesis</keyword>
<dbReference type="SUPFAM" id="SSF56322">
    <property type="entry name" value="ADC synthase"/>
    <property type="match status" value="1"/>
</dbReference>
<evidence type="ECO:0000259" key="16">
    <source>
        <dbReference type="Pfam" id="PF00425"/>
    </source>
</evidence>
<accession>A0A7M2X4B0</accession>
<dbReference type="InterPro" id="IPR019999">
    <property type="entry name" value="Anth_synth_I-like"/>
</dbReference>
<evidence type="ECO:0000256" key="5">
    <source>
        <dbReference type="ARBA" id="ARBA00012266"/>
    </source>
</evidence>
<dbReference type="RefSeq" id="WP_206294900.1">
    <property type="nucleotide sequence ID" value="NZ_CP063458.1"/>
</dbReference>
<sequence>MRRYFPDLDGFRAAAASADIVPVYRQLLADRLTPVSAFEVLGRDDHAFLLESVVGGEKIGRYSFIATAPAWVYEVSNGIAKVSRPGTHRLQSAADPLTRTFQTTDPLADLHKLMPTGRFHRSHKLPSFTGGLVGYAGYDTIRYYEGEKLPAPPRDDRKVPDILFGLYGELVIFDSVDKTIKVVANAFVDGKQNAVSGTQKKGDAASIEAAYADACRRVDDLVTRLQQPTSLKLGEIDPTAPSTLKFASNMTRDEYEAAVSAGKEYIRAGDIFQFVPSQRLRVESSVAPLDVYRALRIINPSPFMFYLKSPACTLIGSSPEILCRVENGVATTRPLAGTRKRGANPTEDKLLEAELLADPKERAEHIMLVDLHRNDIGRVCKIGSVKVDDVMTVERYSHVMHITTNVTGQLEDGMTSFDALRVSLPVGTVSGAPKIRAMQIIDEMEPTRRGPYAGAVGYVDLAGDMDTCIALRTIVWQQGKYDVQVGAGVVADSVPASEYEETINKAKAMLKAVEIAQEGF</sequence>
<dbReference type="InterPro" id="IPR015890">
    <property type="entry name" value="Chorismate_C"/>
</dbReference>
<dbReference type="PANTHER" id="PTHR11236:SF48">
    <property type="entry name" value="ISOCHORISMATE SYNTHASE MENF"/>
    <property type="match status" value="1"/>
</dbReference>
<proteinExistence type="inferred from homology"/>
<comment type="function">
    <text evidence="13 15">Part of a heterotetrameric complex that catalyzes the two-step biosynthesis of anthranilate, an intermediate in the biosynthesis of L-tryptophan. In the first step, the glutamine-binding beta subunit (TrpG) of anthranilate synthase (AS) provides the glutamine amidotransferase activity which generates ammonia as a substrate that, along with chorismate, is used in the second step, catalyzed by the large alpha subunit of AS (TrpE) to produce anthranilate. In the absence of TrpG, TrpE can synthesize anthranilate directly from chorismate and high concentrations of ammonia.</text>
</comment>
<dbReference type="InterPro" id="IPR006805">
    <property type="entry name" value="Anth_synth_I_N"/>
</dbReference>
<evidence type="ECO:0000256" key="6">
    <source>
        <dbReference type="ARBA" id="ARBA00020653"/>
    </source>
</evidence>
<dbReference type="PANTHER" id="PTHR11236">
    <property type="entry name" value="AMINOBENZOATE/ANTHRANILATE SYNTHASE"/>
    <property type="match status" value="1"/>
</dbReference>
<evidence type="ECO:0000256" key="13">
    <source>
        <dbReference type="ARBA" id="ARBA00025634"/>
    </source>
</evidence>
<comment type="similarity">
    <text evidence="3 15">Belongs to the anthranilate synthase component I family.</text>
</comment>
<dbReference type="Pfam" id="PF04715">
    <property type="entry name" value="Anth_synt_I_N"/>
    <property type="match status" value="1"/>
</dbReference>
<evidence type="ECO:0000256" key="15">
    <source>
        <dbReference type="RuleBase" id="RU364045"/>
    </source>
</evidence>
<dbReference type="Gene3D" id="3.60.120.10">
    <property type="entry name" value="Anthranilate synthase"/>
    <property type="match status" value="1"/>
</dbReference>
<dbReference type="NCBIfam" id="TIGR00564">
    <property type="entry name" value="trpE_most"/>
    <property type="match status" value="1"/>
</dbReference>
<evidence type="ECO:0000256" key="7">
    <source>
        <dbReference type="ARBA" id="ARBA00022605"/>
    </source>
</evidence>
<comment type="cofactor">
    <cofactor evidence="1 15">
        <name>Mg(2+)</name>
        <dbReference type="ChEBI" id="CHEBI:18420"/>
    </cofactor>
</comment>
<comment type="pathway">
    <text evidence="2 15">Amino-acid biosynthesis; L-tryptophan biosynthesis; L-tryptophan from chorismate: step 1/5.</text>
</comment>
<dbReference type="GO" id="GO:0046872">
    <property type="term" value="F:metal ion binding"/>
    <property type="evidence" value="ECO:0007669"/>
    <property type="project" value="UniProtKB-KW"/>
</dbReference>
<dbReference type="EC" id="4.1.3.27" evidence="5 15"/>
<keyword evidence="19" id="KW-1185">Reference proteome</keyword>
<evidence type="ECO:0000256" key="4">
    <source>
        <dbReference type="ARBA" id="ARBA00011575"/>
    </source>
</evidence>
<comment type="subunit">
    <text evidence="4 15">Heterotetramer consisting of two non-identical subunits: a beta subunit (TrpG) and a large alpha subunit (TrpE).</text>
</comment>
<gene>
    <name evidence="15 18" type="primary">trpE</name>
    <name evidence="18" type="ORF">IPV69_09655</name>
</gene>
<dbReference type="UniPathway" id="UPA00035">
    <property type="reaction ID" value="UER00040"/>
</dbReference>
<evidence type="ECO:0000256" key="12">
    <source>
        <dbReference type="ARBA" id="ARBA00023239"/>
    </source>
</evidence>
<dbReference type="EMBL" id="CP063458">
    <property type="protein sequence ID" value="QOV91600.1"/>
    <property type="molecule type" value="Genomic_DNA"/>
</dbReference>
<evidence type="ECO:0000256" key="2">
    <source>
        <dbReference type="ARBA" id="ARBA00004873"/>
    </source>
</evidence>
<reference evidence="18 19" key="1">
    <citation type="submission" date="2020-10" db="EMBL/GenBank/DDBJ databases">
        <title>Wide distribution of Phycisphaera-like planctomycetes from WD2101 soil group in peatlands and genome analysis of the first cultivated representative.</title>
        <authorList>
            <person name="Dedysh S.N."/>
            <person name="Beletsky A.V."/>
            <person name="Ivanova A."/>
            <person name="Kulichevskaya I.S."/>
            <person name="Suzina N.E."/>
            <person name="Philippov D.A."/>
            <person name="Rakitin A.L."/>
            <person name="Mardanov A.V."/>
            <person name="Ravin N.V."/>
        </authorList>
    </citation>
    <scope>NUCLEOTIDE SEQUENCE [LARGE SCALE GENOMIC DNA]</scope>
    <source>
        <strain evidence="18 19">M1803</strain>
    </source>
</reference>
<feature type="domain" description="Chorismate-utilising enzyme C-terminal" evidence="16">
    <location>
        <begin position="252"/>
        <end position="505"/>
    </location>
</feature>
<evidence type="ECO:0000256" key="3">
    <source>
        <dbReference type="ARBA" id="ARBA00009562"/>
    </source>
</evidence>
<dbReference type="Proteomes" id="UP000593765">
    <property type="component" value="Chromosome"/>
</dbReference>
<evidence type="ECO:0000256" key="10">
    <source>
        <dbReference type="ARBA" id="ARBA00022842"/>
    </source>
</evidence>
<evidence type="ECO:0000313" key="19">
    <source>
        <dbReference type="Proteomes" id="UP000593765"/>
    </source>
</evidence>
<keyword evidence="12 15" id="KW-0456">Lyase</keyword>
<protein>
    <recommendedName>
        <fullName evidence="6 15">Anthranilate synthase component 1</fullName>
        <ecNumber evidence="5 15">4.1.3.27</ecNumber>
    </recommendedName>
</protein>
<dbReference type="AlphaFoldDB" id="A0A7M2X4B0"/>
<comment type="catalytic activity">
    <reaction evidence="14 15">
        <text>chorismate + L-glutamine = anthranilate + pyruvate + L-glutamate + H(+)</text>
        <dbReference type="Rhea" id="RHEA:21732"/>
        <dbReference type="ChEBI" id="CHEBI:15361"/>
        <dbReference type="ChEBI" id="CHEBI:15378"/>
        <dbReference type="ChEBI" id="CHEBI:16567"/>
        <dbReference type="ChEBI" id="CHEBI:29748"/>
        <dbReference type="ChEBI" id="CHEBI:29985"/>
        <dbReference type="ChEBI" id="CHEBI:58359"/>
        <dbReference type="EC" id="4.1.3.27"/>
    </reaction>
</comment>
<evidence type="ECO:0000256" key="14">
    <source>
        <dbReference type="ARBA" id="ARBA00047683"/>
    </source>
</evidence>
<evidence type="ECO:0000256" key="9">
    <source>
        <dbReference type="ARBA" id="ARBA00022822"/>
    </source>
</evidence>
<dbReference type="GO" id="GO:0004049">
    <property type="term" value="F:anthranilate synthase activity"/>
    <property type="evidence" value="ECO:0007669"/>
    <property type="project" value="UniProtKB-EC"/>
</dbReference>
<evidence type="ECO:0000313" key="18">
    <source>
        <dbReference type="EMBL" id="QOV91600.1"/>
    </source>
</evidence>
<dbReference type="Pfam" id="PF00425">
    <property type="entry name" value="Chorismate_bind"/>
    <property type="match status" value="1"/>
</dbReference>
<organism evidence="18 19">
    <name type="scientific">Humisphaera borealis</name>
    <dbReference type="NCBI Taxonomy" id="2807512"/>
    <lineage>
        <taxon>Bacteria</taxon>
        <taxon>Pseudomonadati</taxon>
        <taxon>Planctomycetota</taxon>
        <taxon>Phycisphaerae</taxon>
        <taxon>Tepidisphaerales</taxon>
        <taxon>Tepidisphaeraceae</taxon>
        <taxon>Humisphaera</taxon>
    </lineage>
</organism>
<evidence type="ECO:0000256" key="1">
    <source>
        <dbReference type="ARBA" id="ARBA00001946"/>
    </source>
</evidence>
<dbReference type="KEGG" id="hbs:IPV69_09655"/>
<dbReference type="PRINTS" id="PR00095">
    <property type="entry name" value="ANTSNTHASEI"/>
</dbReference>
<evidence type="ECO:0000256" key="8">
    <source>
        <dbReference type="ARBA" id="ARBA00022723"/>
    </source>
</evidence>
<keyword evidence="8 15" id="KW-0479">Metal-binding</keyword>
<evidence type="ECO:0000259" key="17">
    <source>
        <dbReference type="Pfam" id="PF04715"/>
    </source>
</evidence>
<dbReference type="GO" id="GO:0000162">
    <property type="term" value="P:L-tryptophan biosynthetic process"/>
    <property type="evidence" value="ECO:0007669"/>
    <property type="project" value="UniProtKB-UniPathway"/>
</dbReference>
<keyword evidence="11 15" id="KW-0057">Aromatic amino acid biosynthesis</keyword>
<evidence type="ECO:0000256" key="11">
    <source>
        <dbReference type="ARBA" id="ARBA00023141"/>
    </source>
</evidence>
<dbReference type="InterPro" id="IPR005801">
    <property type="entry name" value="ADC_synthase"/>
</dbReference>
<name>A0A7M2X4B0_9BACT</name>
<keyword evidence="7 15" id="KW-0028">Amino-acid biosynthesis</keyword>